<dbReference type="Proteomes" id="UP001341840">
    <property type="component" value="Unassembled WGS sequence"/>
</dbReference>
<keyword evidence="2" id="KW-1185">Reference proteome</keyword>
<dbReference type="EMBL" id="JASCZI010182365">
    <property type="protein sequence ID" value="MED6187745.1"/>
    <property type="molecule type" value="Genomic_DNA"/>
</dbReference>
<gene>
    <name evidence="1" type="ORF">PIB30_079355</name>
</gene>
<evidence type="ECO:0000313" key="1">
    <source>
        <dbReference type="EMBL" id="MED6187745.1"/>
    </source>
</evidence>
<dbReference type="PANTHER" id="PTHR33144:SF16">
    <property type="entry name" value="OS02G0129000 PROTEIN"/>
    <property type="match status" value="1"/>
</dbReference>
<sequence>MEQREEVIFDLGGPVGPTAQNVANLTSFSGTIGRNKRFLSLLYTNWHAVPQNSKKFMWRYVNTKFILPANAEKWVIQTIRDAWKMFKGKLKHNHFEPYDNFEDMLKNRPLRAICQRNKKNKGQQKFPHRMEPVNFARVRAELEIFQTRQASGESEEEAFRSIFGKEQPGRVRCYGRSVTQTDLQRHAEISALNRQHQEEVTTLKSELGDVKTQQQQQAEEIHGLWSMVKLLLQRSKPHLGPEEVEAMLQHAQNSPIDANSGHVRNVSTVSC</sequence>
<protein>
    <recommendedName>
        <fullName evidence="3">Transposase, Ptta/En/Spm, plant</fullName>
    </recommendedName>
</protein>
<reference evidence="1 2" key="1">
    <citation type="journal article" date="2023" name="Plants (Basel)">
        <title>Bridging the Gap: Combining Genomics and Transcriptomics Approaches to Understand Stylosanthes scabra, an Orphan Legume from the Brazilian Caatinga.</title>
        <authorList>
            <person name="Ferreira-Neto J.R.C."/>
            <person name="da Silva M.D."/>
            <person name="Binneck E."/>
            <person name="de Melo N.F."/>
            <person name="da Silva R.H."/>
            <person name="de Melo A.L.T.M."/>
            <person name="Pandolfi V."/>
            <person name="Bustamante F.O."/>
            <person name="Brasileiro-Vidal A.C."/>
            <person name="Benko-Iseppon A.M."/>
        </authorList>
    </citation>
    <scope>NUCLEOTIDE SEQUENCE [LARGE SCALE GENOMIC DNA]</scope>
    <source>
        <tissue evidence="1">Leaves</tissue>
    </source>
</reference>
<evidence type="ECO:0008006" key="3">
    <source>
        <dbReference type="Google" id="ProtNLM"/>
    </source>
</evidence>
<evidence type="ECO:0000313" key="2">
    <source>
        <dbReference type="Proteomes" id="UP001341840"/>
    </source>
</evidence>
<organism evidence="1 2">
    <name type="scientific">Stylosanthes scabra</name>
    <dbReference type="NCBI Taxonomy" id="79078"/>
    <lineage>
        <taxon>Eukaryota</taxon>
        <taxon>Viridiplantae</taxon>
        <taxon>Streptophyta</taxon>
        <taxon>Embryophyta</taxon>
        <taxon>Tracheophyta</taxon>
        <taxon>Spermatophyta</taxon>
        <taxon>Magnoliopsida</taxon>
        <taxon>eudicotyledons</taxon>
        <taxon>Gunneridae</taxon>
        <taxon>Pentapetalae</taxon>
        <taxon>rosids</taxon>
        <taxon>fabids</taxon>
        <taxon>Fabales</taxon>
        <taxon>Fabaceae</taxon>
        <taxon>Papilionoideae</taxon>
        <taxon>50 kb inversion clade</taxon>
        <taxon>dalbergioids sensu lato</taxon>
        <taxon>Dalbergieae</taxon>
        <taxon>Pterocarpus clade</taxon>
        <taxon>Stylosanthes</taxon>
    </lineage>
</organism>
<accession>A0ABU6WTV8</accession>
<dbReference type="PANTHER" id="PTHR33144">
    <property type="entry name" value="OS10G0409366 PROTEIN-RELATED"/>
    <property type="match status" value="1"/>
</dbReference>
<name>A0ABU6WTV8_9FABA</name>
<proteinExistence type="predicted"/>
<comment type="caution">
    <text evidence="1">The sequence shown here is derived from an EMBL/GenBank/DDBJ whole genome shotgun (WGS) entry which is preliminary data.</text>
</comment>